<feature type="compositionally biased region" description="Polar residues" evidence="1">
    <location>
        <begin position="463"/>
        <end position="472"/>
    </location>
</feature>
<reference evidence="3 4" key="1">
    <citation type="submission" date="2019-02" db="EMBL/GenBank/DDBJ databases">
        <title>Genome sequencing of the rare red list fungi Hericium alpestre (H. flagellum).</title>
        <authorList>
            <person name="Buettner E."/>
            <person name="Kellner H."/>
        </authorList>
    </citation>
    <scope>NUCLEOTIDE SEQUENCE [LARGE SCALE GENOMIC DNA]</scope>
    <source>
        <strain evidence="3 4">DSM 108284</strain>
    </source>
</reference>
<dbReference type="CDD" id="cd02859">
    <property type="entry name" value="E_set_AMPKbeta_like_N"/>
    <property type="match status" value="1"/>
</dbReference>
<accession>A0A4Z0A0V1</accession>
<feature type="domain" description="AMP-activated protein kinase glycogen-binding" evidence="2">
    <location>
        <begin position="28"/>
        <end position="86"/>
    </location>
</feature>
<dbReference type="InterPro" id="IPR014756">
    <property type="entry name" value="Ig_E-set"/>
</dbReference>
<feature type="compositionally biased region" description="Polar residues" evidence="1">
    <location>
        <begin position="162"/>
        <end position="172"/>
    </location>
</feature>
<dbReference type="STRING" id="135208.A0A4Z0A0V1"/>
<evidence type="ECO:0000259" key="2">
    <source>
        <dbReference type="Pfam" id="PF16561"/>
    </source>
</evidence>
<feature type="compositionally biased region" description="Low complexity" evidence="1">
    <location>
        <begin position="178"/>
        <end position="195"/>
    </location>
</feature>
<sequence length="495" mass="50813">MPSITTGLSLRLPSFALPSCASSYLCFQWSSSVRLSRTSSGFEAPVRIPWSDKIAFKFIVDGKWMTSDSAPTEADSSGFINNVYKAPPKPAPAAVETPPAPEAVREESKATEAESTTETAEPKQNGVTGAFSRAASAFHETFVAPAVEFASQMDSAYDVPTPSATEAPSDSATEAKKAVPSAAEKAQEAAAPVEKTAQVAPKVKEVEERSAEVNQPAPSAAPEPEPARVKPLSTTASALAPTAPINIVPILPQLPEVQIVAGSTVAPTAPAEPEPIEASTHTPSAVETAATGPPVVEVVPTGASAAPEIAPPILEASAGPPKEVAPADTTAVVETAAAPATEEVPVTAAVEEEGGGKKEAPEVLAAPPVAAEGGGTSRQNRSRGGCGVPSEDPAEPAKVEEPATNGTSEAKPVEPAPAAEAKPVNGTANGKRKSSSHHRRASSLISALGPKKDKQAFPAEDGASQTTPSRQGSQRKKRNSIFGKIKGIFHQEKRE</sequence>
<dbReference type="EMBL" id="SFCI01000397">
    <property type="protein sequence ID" value="TFY80060.1"/>
    <property type="molecule type" value="Genomic_DNA"/>
</dbReference>
<dbReference type="OrthoDB" id="5873279at2759"/>
<proteinExistence type="predicted"/>
<feature type="region of interest" description="Disordered" evidence="1">
    <location>
        <begin position="90"/>
        <end position="126"/>
    </location>
</feature>
<dbReference type="Gene3D" id="2.60.40.10">
    <property type="entry name" value="Immunoglobulins"/>
    <property type="match status" value="1"/>
</dbReference>
<feature type="compositionally biased region" description="Low complexity" evidence="1">
    <location>
        <begin position="362"/>
        <end position="371"/>
    </location>
</feature>
<feature type="region of interest" description="Disordered" evidence="1">
    <location>
        <begin position="157"/>
        <end position="230"/>
    </location>
</feature>
<keyword evidence="4" id="KW-1185">Reference proteome</keyword>
<feature type="compositionally biased region" description="Basic and acidic residues" evidence="1">
    <location>
        <begin position="202"/>
        <end position="211"/>
    </location>
</feature>
<dbReference type="Proteomes" id="UP000298061">
    <property type="component" value="Unassembled WGS sequence"/>
</dbReference>
<gene>
    <name evidence="3" type="ORF">EWM64_g3952</name>
</gene>
<evidence type="ECO:0000313" key="3">
    <source>
        <dbReference type="EMBL" id="TFY80060.1"/>
    </source>
</evidence>
<evidence type="ECO:0000256" key="1">
    <source>
        <dbReference type="SAM" id="MobiDB-lite"/>
    </source>
</evidence>
<dbReference type="SUPFAM" id="SSF81296">
    <property type="entry name" value="E set domains"/>
    <property type="match status" value="1"/>
</dbReference>
<protein>
    <recommendedName>
        <fullName evidence="2">AMP-activated protein kinase glycogen-binding domain-containing protein</fullName>
    </recommendedName>
</protein>
<dbReference type="InterPro" id="IPR013783">
    <property type="entry name" value="Ig-like_fold"/>
</dbReference>
<feature type="compositionally biased region" description="Basic residues" evidence="1">
    <location>
        <begin position="430"/>
        <end position="441"/>
    </location>
</feature>
<evidence type="ECO:0000313" key="4">
    <source>
        <dbReference type="Proteomes" id="UP000298061"/>
    </source>
</evidence>
<dbReference type="Pfam" id="PF16561">
    <property type="entry name" value="AMPK1_CBM"/>
    <property type="match status" value="1"/>
</dbReference>
<feature type="region of interest" description="Disordered" evidence="1">
    <location>
        <begin position="266"/>
        <end position="289"/>
    </location>
</feature>
<feature type="region of interest" description="Disordered" evidence="1">
    <location>
        <begin position="337"/>
        <end position="495"/>
    </location>
</feature>
<feature type="compositionally biased region" description="Basic and acidic residues" evidence="1">
    <location>
        <begin position="103"/>
        <end position="112"/>
    </location>
</feature>
<comment type="caution">
    <text evidence="3">The sequence shown here is derived from an EMBL/GenBank/DDBJ whole genome shotgun (WGS) entry which is preliminary data.</text>
</comment>
<dbReference type="InterPro" id="IPR032640">
    <property type="entry name" value="AMPK1_CBM"/>
</dbReference>
<feature type="compositionally biased region" description="Low complexity" evidence="1">
    <location>
        <begin position="337"/>
        <end position="349"/>
    </location>
</feature>
<name>A0A4Z0A0V1_9AGAM</name>
<dbReference type="AlphaFoldDB" id="A0A4Z0A0V1"/>
<organism evidence="3 4">
    <name type="scientific">Hericium alpestre</name>
    <dbReference type="NCBI Taxonomy" id="135208"/>
    <lineage>
        <taxon>Eukaryota</taxon>
        <taxon>Fungi</taxon>
        <taxon>Dikarya</taxon>
        <taxon>Basidiomycota</taxon>
        <taxon>Agaricomycotina</taxon>
        <taxon>Agaricomycetes</taxon>
        <taxon>Russulales</taxon>
        <taxon>Hericiaceae</taxon>
        <taxon>Hericium</taxon>
    </lineage>
</organism>